<dbReference type="PANTHER" id="PTHR33392:SF6">
    <property type="entry name" value="POLYISOPRENYL-TEICHOIC ACID--PEPTIDOGLYCAN TEICHOIC ACID TRANSFERASE TAGU"/>
    <property type="match status" value="1"/>
</dbReference>
<dbReference type="PANTHER" id="PTHR33392">
    <property type="entry name" value="POLYISOPRENYL-TEICHOIC ACID--PEPTIDOGLYCAN TEICHOIC ACID TRANSFERASE TAGU"/>
    <property type="match status" value="1"/>
</dbReference>
<sequence>MAKVLAVTVLALVLVTGLGVTFLYRHLNGNLDVQPLEPGQLGPRPTMPDVDGPHEPVNILVMGDDSRDCAGCGLDHETGGGSDTTLLVHLAADRRTAYAVSIPRDSLVDRPDCVTDDGDVVPGESDAMWNVAFAVGGPACTQKQLEHATGIRVDSYVVVDFAGFKDMVDAVGGVEVCVPEPLHSDKGDIDIPAGTRTLDGDDALDYIRIRYGVGDGTDLGRIRRQQAFLASLAGQVLSQGTLARPDRLLRFLDAATRSLRTDIPSIKQLAELGLQLKDIGPDHVRFLTVPNQLSTRQEGRVDWLPAADQLWDRIRHDQPLGSLRDGSVSVAPASAPQPSSAPTSSPDPELENAGLCT</sequence>
<dbReference type="KEGG" id="nano:G5V58_11195"/>
<evidence type="ECO:0000259" key="3">
    <source>
        <dbReference type="Pfam" id="PF03816"/>
    </source>
</evidence>
<evidence type="ECO:0000313" key="4">
    <source>
        <dbReference type="EMBL" id="QIG43246.1"/>
    </source>
</evidence>
<comment type="similarity">
    <text evidence="1">Belongs to the LytR/CpsA/Psr (LCP) family.</text>
</comment>
<organism evidence="4 5">
    <name type="scientific">Nocardioides anomalus</name>
    <dbReference type="NCBI Taxonomy" id="2712223"/>
    <lineage>
        <taxon>Bacteria</taxon>
        <taxon>Bacillati</taxon>
        <taxon>Actinomycetota</taxon>
        <taxon>Actinomycetes</taxon>
        <taxon>Propionibacteriales</taxon>
        <taxon>Nocardioidaceae</taxon>
        <taxon>Nocardioides</taxon>
    </lineage>
</organism>
<dbReference type="InterPro" id="IPR004474">
    <property type="entry name" value="LytR_CpsA_psr"/>
</dbReference>
<dbReference type="Gene3D" id="3.40.630.190">
    <property type="entry name" value="LCP protein"/>
    <property type="match status" value="1"/>
</dbReference>
<evidence type="ECO:0000256" key="2">
    <source>
        <dbReference type="SAM" id="MobiDB-lite"/>
    </source>
</evidence>
<feature type="region of interest" description="Disordered" evidence="2">
    <location>
        <begin position="322"/>
        <end position="357"/>
    </location>
</feature>
<dbReference type="InterPro" id="IPR050922">
    <property type="entry name" value="LytR/CpsA/Psr_CW_biosynth"/>
</dbReference>
<feature type="compositionally biased region" description="Low complexity" evidence="2">
    <location>
        <begin position="327"/>
        <end position="347"/>
    </location>
</feature>
<proteinExistence type="inferred from homology"/>
<name>A0A6G6WDG6_9ACTN</name>
<gene>
    <name evidence="4" type="ORF">G5V58_11195</name>
</gene>
<reference evidence="4 5" key="1">
    <citation type="submission" date="2020-02" db="EMBL/GenBank/DDBJ databases">
        <title>Full genome sequence of Nocardioides sp. R-3366.</title>
        <authorList>
            <person name="Im W.-T."/>
        </authorList>
    </citation>
    <scope>NUCLEOTIDE SEQUENCE [LARGE SCALE GENOMIC DNA]</scope>
    <source>
        <strain evidence="4 5">R-3366</strain>
    </source>
</reference>
<keyword evidence="5" id="KW-1185">Reference proteome</keyword>
<accession>A0A6G6WDG6</accession>
<dbReference type="EMBL" id="CP049257">
    <property type="protein sequence ID" value="QIG43246.1"/>
    <property type="molecule type" value="Genomic_DNA"/>
</dbReference>
<evidence type="ECO:0000313" key="5">
    <source>
        <dbReference type="Proteomes" id="UP000502996"/>
    </source>
</evidence>
<evidence type="ECO:0000256" key="1">
    <source>
        <dbReference type="ARBA" id="ARBA00006068"/>
    </source>
</evidence>
<dbReference type="NCBIfam" id="TIGR00350">
    <property type="entry name" value="lytR_cpsA_psr"/>
    <property type="match status" value="1"/>
</dbReference>
<feature type="domain" description="Cell envelope-related transcriptional attenuator" evidence="3">
    <location>
        <begin position="82"/>
        <end position="236"/>
    </location>
</feature>
<dbReference type="AlphaFoldDB" id="A0A6G6WDG6"/>
<protein>
    <submittedName>
        <fullName evidence="4">LCP family protein</fullName>
    </submittedName>
</protein>
<dbReference type="Pfam" id="PF03816">
    <property type="entry name" value="LytR_cpsA_psr"/>
    <property type="match status" value="1"/>
</dbReference>
<dbReference type="Proteomes" id="UP000502996">
    <property type="component" value="Chromosome"/>
</dbReference>
<dbReference type="RefSeq" id="WP_165232390.1">
    <property type="nucleotide sequence ID" value="NZ_CP049257.1"/>
</dbReference>